<reference evidence="1 2" key="1">
    <citation type="journal article" date="2023" name="Sci. Data">
        <title>Genome assembly of the Korean intertidal mud-creeper Batillaria attramentaria.</title>
        <authorList>
            <person name="Patra A.K."/>
            <person name="Ho P.T."/>
            <person name="Jun S."/>
            <person name="Lee S.J."/>
            <person name="Kim Y."/>
            <person name="Won Y.J."/>
        </authorList>
    </citation>
    <scope>NUCLEOTIDE SEQUENCE [LARGE SCALE GENOMIC DNA]</scope>
    <source>
        <strain evidence="1">Wonlab-2016</strain>
    </source>
</reference>
<name>A0ABD0J3C8_9CAEN</name>
<dbReference type="AlphaFoldDB" id="A0ABD0J3C8"/>
<evidence type="ECO:0000313" key="1">
    <source>
        <dbReference type="EMBL" id="KAK7455066.1"/>
    </source>
</evidence>
<proteinExistence type="predicted"/>
<protein>
    <submittedName>
        <fullName evidence="1">Uncharacterized protein</fullName>
    </submittedName>
</protein>
<gene>
    <name evidence="1" type="ORF">BaRGS_00039537</name>
</gene>
<organism evidence="1 2">
    <name type="scientific">Batillaria attramentaria</name>
    <dbReference type="NCBI Taxonomy" id="370345"/>
    <lineage>
        <taxon>Eukaryota</taxon>
        <taxon>Metazoa</taxon>
        <taxon>Spiralia</taxon>
        <taxon>Lophotrochozoa</taxon>
        <taxon>Mollusca</taxon>
        <taxon>Gastropoda</taxon>
        <taxon>Caenogastropoda</taxon>
        <taxon>Sorbeoconcha</taxon>
        <taxon>Cerithioidea</taxon>
        <taxon>Batillariidae</taxon>
        <taxon>Batillaria</taxon>
    </lineage>
</organism>
<accession>A0ABD0J3C8</accession>
<comment type="caution">
    <text evidence="1">The sequence shown here is derived from an EMBL/GenBank/DDBJ whole genome shotgun (WGS) entry which is preliminary data.</text>
</comment>
<dbReference type="EMBL" id="JACVVK020000697">
    <property type="protein sequence ID" value="KAK7455066.1"/>
    <property type="molecule type" value="Genomic_DNA"/>
</dbReference>
<evidence type="ECO:0000313" key="2">
    <source>
        <dbReference type="Proteomes" id="UP001519460"/>
    </source>
</evidence>
<sequence length="109" mass="12060">MGLFGEIGVEFRDLLTRDRVCASDSARIGQFWGCTSLTSKVRVLLVLNNANSAVVLLAVNRVLGVWPYRQPNRLGVQDWAFSAAVVPVVRSFLAVRERVRSSLHSGFRG</sequence>
<dbReference type="Proteomes" id="UP001519460">
    <property type="component" value="Unassembled WGS sequence"/>
</dbReference>
<keyword evidence="2" id="KW-1185">Reference proteome</keyword>